<dbReference type="InterPro" id="IPR013783">
    <property type="entry name" value="Ig-like_fold"/>
</dbReference>
<feature type="chain" id="PRO_5017751392" evidence="1">
    <location>
        <begin position="27"/>
        <end position="459"/>
    </location>
</feature>
<evidence type="ECO:0000313" key="3">
    <source>
        <dbReference type="EMBL" id="AXY74687.1"/>
    </source>
</evidence>
<gene>
    <name evidence="3" type="ORF">D3H65_12145</name>
</gene>
<sequence length="459" mass="49060">MNLKIYAIQFTTLLCMVCFIVTGSQAQLKVQSGATLSCTGGAVITLSNTDLDNDGTISLSAGQGTFIFTGNANNTISGSSTPLFDNLQIAKTGSAKITLQQGIQINSGITFSSGIIDLNAQNILLQPAALLNGESETSHITGANGGYVQITNTLNAPSLVNPGNLGAVITSTQNLGSTIISRGHTSQTNGSGGGNSILRYYDIIPTNNVSLNATLQLNYLDAEVNGLDENSLVLWKSADNVQWISQGVDTRNTTTNYVSKAGLADFSRWTLSSLDNTLPLVWGSFNTKCISSGTRISWQTQSEQNTASFVVQRSTDGVTWTAIGSVPAAGNSQTILSYAYTDPQPPSATSYYQIMQRDLDGRQSYSKVLISRCGQPERIHVYPNPVQTNCWVSIQSETSRTVMLRLYDSRGALMQGKTVALQAGNNQFALSMNGLVPGSYLLVITWSDGKVKVVKLEKN</sequence>
<dbReference type="KEGG" id="pseg:D3H65_12145"/>
<keyword evidence="1" id="KW-0732">Signal</keyword>
<keyword evidence="4" id="KW-1185">Reference proteome</keyword>
<accession>A0A3B7MLT3</accession>
<dbReference type="Pfam" id="PF18962">
    <property type="entry name" value="Por_Secre_tail"/>
    <property type="match status" value="1"/>
</dbReference>
<dbReference type="RefSeq" id="WP_119050572.1">
    <property type="nucleotide sequence ID" value="NZ_CP032157.1"/>
</dbReference>
<organism evidence="3 4">
    <name type="scientific">Paraflavitalea soli</name>
    <dbReference type="NCBI Taxonomy" id="2315862"/>
    <lineage>
        <taxon>Bacteria</taxon>
        <taxon>Pseudomonadati</taxon>
        <taxon>Bacteroidota</taxon>
        <taxon>Chitinophagia</taxon>
        <taxon>Chitinophagales</taxon>
        <taxon>Chitinophagaceae</taxon>
        <taxon>Paraflavitalea</taxon>
    </lineage>
</organism>
<protein>
    <submittedName>
        <fullName evidence="3">T9SS C-terminal target domain-containing protein</fullName>
    </submittedName>
</protein>
<reference evidence="3 4" key="1">
    <citation type="submission" date="2018-09" db="EMBL/GenBank/DDBJ databases">
        <title>Genome sequencing of strain 6GH32-13.</title>
        <authorList>
            <person name="Weon H.-Y."/>
            <person name="Heo J."/>
            <person name="Kwon S.-W."/>
        </authorList>
    </citation>
    <scope>NUCLEOTIDE SEQUENCE [LARGE SCALE GENOMIC DNA]</scope>
    <source>
        <strain evidence="3 4">5GH32-13</strain>
    </source>
</reference>
<dbReference type="NCBIfam" id="TIGR04183">
    <property type="entry name" value="Por_Secre_tail"/>
    <property type="match status" value="1"/>
</dbReference>
<evidence type="ECO:0000256" key="1">
    <source>
        <dbReference type="SAM" id="SignalP"/>
    </source>
</evidence>
<name>A0A3B7MLT3_9BACT</name>
<dbReference type="OrthoDB" id="665228at2"/>
<dbReference type="EMBL" id="CP032157">
    <property type="protein sequence ID" value="AXY74687.1"/>
    <property type="molecule type" value="Genomic_DNA"/>
</dbReference>
<feature type="domain" description="Secretion system C-terminal sorting" evidence="2">
    <location>
        <begin position="381"/>
        <end position="451"/>
    </location>
</feature>
<proteinExistence type="predicted"/>
<evidence type="ECO:0000259" key="2">
    <source>
        <dbReference type="Pfam" id="PF18962"/>
    </source>
</evidence>
<dbReference type="AlphaFoldDB" id="A0A3B7MLT3"/>
<evidence type="ECO:0000313" key="4">
    <source>
        <dbReference type="Proteomes" id="UP000263900"/>
    </source>
</evidence>
<dbReference type="Proteomes" id="UP000263900">
    <property type="component" value="Chromosome"/>
</dbReference>
<dbReference type="Gene3D" id="2.60.40.10">
    <property type="entry name" value="Immunoglobulins"/>
    <property type="match status" value="1"/>
</dbReference>
<feature type="signal peptide" evidence="1">
    <location>
        <begin position="1"/>
        <end position="26"/>
    </location>
</feature>
<dbReference type="InterPro" id="IPR026444">
    <property type="entry name" value="Secre_tail"/>
</dbReference>